<dbReference type="Gene3D" id="3.10.290.10">
    <property type="entry name" value="RNA-binding S4 domain"/>
    <property type="match status" value="1"/>
</dbReference>
<organism evidence="3 4">
    <name type="scientific">Prorocentrum cordatum</name>
    <dbReference type="NCBI Taxonomy" id="2364126"/>
    <lineage>
        <taxon>Eukaryota</taxon>
        <taxon>Sar</taxon>
        <taxon>Alveolata</taxon>
        <taxon>Dinophyceae</taxon>
        <taxon>Prorocentrales</taxon>
        <taxon>Prorocentraceae</taxon>
        <taxon>Prorocentrum</taxon>
    </lineage>
</organism>
<evidence type="ECO:0000256" key="1">
    <source>
        <dbReference type="PROSITE-ProRule" id="PRU00182"/>
    </source>
</evidence>
<evidence type="ECO:0000313" key="3">
    <source>
        <dbReference type="EMBL" id="CAK0868716.1"/>
    </source>
</evidence>
<dbReference type="Pfam" id="PF01479">
    <property type="entry name" value="S4"/>
    <property type="match status" value="1"/>
</dbReference>
<sequence>MAPAGERLSVLCARLGLCSRSEAVRYIRLGLVCVDGAPVLSAAAVVPEAASIQLEPRGQRMQASKVTLMLHKPRHYASCRARGGAPLARSLLVPANRAPGCRTRQDPRQLSRLAAADALDEAPKRAPVSIV</sequence>
<dbReference type="EMBL" id="CAUYUJ010016774">
    <property type="protein sequence ID" value="CAK0868716.1"/>
    <property type="molecule type" value="Genomic_DNA"/>
</dbReference>
<name>A0ABN9V740_9DINO</name>
<dbReference type="SUPFAM" id="SSF55174">
    <property type="entry name" value="Alpha-L RNA-binding motif"/>
    <property type="match status" value="1"/>
</dbReference>
<dbReference type="PROSITE" id="PS50889">
    <property type="entry name" value="S4"/>
    <property type="match status" value="1"/>
</dbReference>
<comment type="caution">
    <text evidence="3">The sequence shown here is derived from an EMBL/GenBank/DDBJ whole genome shotgun (WGS) entry which is preliminary data.</text>
</comment>
<evidence type="ECO:0000259" key="2">
    <source>
        <dbReference type="SMART" id="SM00363"/>
    </source>
</evidence>
<keyword evidence="1" id="KW-0694">RNA-binding</keyword>
<accession>A0ABN9V740</accession>
<proteinExistence type="predicted"/>
<reference evidence="3" key="1">
    <citation type="submission" date="2023-10" db="EMBL/GenBank/DDBJ databases">
        <authorList>
            <person name="Chen Y."/>
            <person name="Shah S."/>
            <person name="Dougan E. K."/>
            <person name="Thang M."/>
            <person name="Chan C."/>
        </authorList>
    </citation>
    <scope>NUCLEOTIDE SEQUENCE [LARGE SCALE GENOMIC DNA]</scope>
</reference>
<dbReference type="CDD" id="cd00165">
    <property type="entry name" value="S4"/>
    <property type="match status" value="1"/>
</dbReference>
<keyword evidence="4" id="KW-1185">Reference proteome</keyword>
<evidence type="ECO:0000313" key="4">
    <source>
        <dbReference type="Proteomes" id="UP001189429"/>
    </source>
</evidence>
<protein>
    <recommendedName>
        <fullName evidence="2">RNA-binding S4 domain-containing protein</fullName>
    </recommendedName>
</protein>
<dbReference type="SMART" id="SM00363">
    <property type="entry name" value="S4"/>
    <property type="match status" value="1"/>
</dbReference>
<feature type="domain" description="RNA-binding S4" evidence="2">
    <location>
        <begin position="6"/>
        <end position="63"/>
    </location>
</feature>
<dbReference type="Proteomes" id="UP001189429">
    <property type="component" value="Unassembled WGS sequence"/>
</dbReference>
<gene>
    <name evidence="3" type="ORF">PCOR1329_LOCUS55291</name>
</gene>
<dbReference type="InterPro" id="IPR036986">
    <property type="entry name" value="S4_RNA-bd_sf"/>
</dbReference>
<dbReference type="InterPro" id="IPR002942">
    <property type="entry name" value="S4_RNA-bd"/>
</dbReference>